<keyword evidence="2" id="KW-1185">Reference proteome</keyword>
<dbReference type="RefSeq" id="WP_196206766.1">
    <property type="nucleotide sequence ID" value="NZ_JADPUN010000422.1"/>
</dbReference>
<organism evidence="1 2">
    <name type="scientific">Plantactinospora alkalitolerans</name>
    <dbReference type="NCBI Taxonomy" id="2789879"/>
    <lineage>
        <taxon>Bacteria</taxon>
        <taxon>Bacillati</taxon>
        <taxon>Actinomycetota</taxon>
        <taxon>Actinomycetes</taxon>
        <taxon>Micromonosporales</taxon>
        <taxon>Micromonosporaceae</taxon>
        <taxon>Plantactinospora</taxon>
    </lineage>
</organism>
<dbReference type="Proteomes" id="UP000638560">
    <property type="component" value="Unassembled WGS sequence"/>
</dbReference>
<proteinExistence type="predicted"/>
<sequence length="110" mass="12086">MPVDLALGPGSKPPVILVARTLAEARQIRREWAPEIPDLKGAVLGSTCGWRPMNRWGRMRAYIAPSARDGPYYAHWIVGLRICLRKKQAEGADPDVLFLVPPKVACRGAA</sequence>
<reference evidence="1 2" key="1">
    <citation type="submission" date="2020-11" db="EMBL/GenBank/DDBJ databases">
        <title>A novel isolate from a Black sea contaminated sediment with potential to produce alkanes: Plantactinospora alkalitolerans sp. nov.</title>
        <authorList>
            <person name="Carro L."/>
            <person name="Veyisoglu A."/>
            <person name="Guven K."/>
            <person name="Schumann P."/>
            <person name="Klenk H.-P."/>
            <person name="Sahin N."/>
        </authorList>
    </citation>
    <scope>NUCLEOTIDE SEQUENCE [LARGE SCALE GENOMIC DNA]</scope>
    <source>
        <strain evidence="1 2">S1510</strain>
    </source>
</reference>
<name>A0ABS0HA10_9ACTN</name>
<dbReference type="EMBL" id="JADPUN010000422">
    <property type="protein sequence ID" value="MBF9135311.1"/>
    <property type="molecule type" value="Genomic_DNA"/>
</dbReference>
<gene>
    <name evidence="1" type="ORF">I0C86_41410</name>
</gene>
<evidence type="ECO:0000313" key="1">
    <source>
        <dbReference type="EMBL" id="MBF9135311.1"/>
    </source>
</evidence>
<comment type="caution">
    <text evidence="1">The sequence shown here is derived from an EMBL/GenBank/DDBJ whole genome shotgun (WGS) entry which is preliminary data.</text>
</comment>
<evidence type="ECO:0000313" key="2">
    <source>
        <dbReference type="Proteomes" id="UP000638560"/>
    </source>
</evidence>
<accession>A0ABS0HA10</accession>
<protein>
    <submittedName>
        <fullName evidence="1">Uncharacterized protein</fullName>
    </submittedName>
</protein>